<reference evidence="2" key="1">
    <citation type="journal article" date="2020" name="Mol. Plant Microbe">
        <title>Rhizobial microsymbionts of the narrowly endemic Oxytropis species growing in Kamchatka are characterized by significant genetic diversity and possess a set of genes that are associated with T3SS and T6SS secretion systems and can affect the development of symbiosis.</title>
        <authorList>
            <person name="Safronova V."/>
            <person name="Guro P."/>
            <person name="Sazanova A."/>
            <person name="Kuznetsova I."/>
            <person name="Belimov A."/>
            <person name="Yakubov V."/>
            <person name="Chirak E."/>
            <person name="Afonin A."/>
            <person name="Gogolev Y."/>
            <person name="Andronov E."/>
            <person name="Tikhonovich I."/>
        </authorList>
    </citation>
    <scope>NUCLEOTIDE SEQUENCE [LARGE SCALE GENOMIC DNA]</scope>
    <source>
        <strain evidence="2">RCAM0610</strain>
    </source>
</reference>
<protein>
    <submittedName>
        <fullName evidence="1">Uncharacterized protein</fullName>
    </submittedName>
</protein>
<organism evidence="1 2">
    <name type="scientific">Rhizobium leguminosarum bv. viciae</name>
    <dbReference type="NCBI Taxonomy" id="387"/>
    <lineage>
        <taxon>Bacteria</taxon>
        <taxon>Pseudomonadati</taxon>
        <taxon>Pseudomonadota</taxon>
        <taxon>Alphaproteobacteria</taxon>
        <taxon>Hyphomicrobiales</taxon>
        <taxon>Rhizobiaceae</taxon>
        <taxon>Rhizobium/Agrobacterium group</taxon>
        <taxon>Rhizobium</taxon>
    </lineage>
</organism>
<name>A0A7G6RKU8_RHILV</name>
<accession>A0A7G6RKU8</accession>
<dbReference type="Proteomes" id="UP000515518">
    <property type="component" value="Chromosome"/>
</dbReference>
<dbReference type="AlphaFoldDB" id="A0A7G6RKU8"/>
<evidence type="ECO:0000313" key="1">
    <source>
        <dbReference type="EMBL" id="QND42880.1"/>
    </source>
</evidence>
<proteinExistence type="predicted"/>
<sequence>MIKTRIDPSDCKKCISARPFFGNAFAQVTAINLIGNVVSRRAMHANPLCEEPRDQAKRG</sequence>
<dbReference type="EMBL" id="CP050549">
    <property type="protein sequence ID" value="QND42880.1"/>
    <property type="molecule type" value="Genomic_DNA"/>
</dbReference>
<evidence type="ECO:0000313" key="2">
    <source>
        <dbReference type="Proteomes" id="UP000515518"/>
    </source>
</evidence>
<gene>
    <name evidence="1" type="ORF">HB770_19910</name>
</gene>